<evidence type="ECO:0000313" key="2">
    <source>
        <dbReference type="EMBL" id="KAJ1090783.1"/>
    </source>
</evidence>
<keyword evidence="3" id="KW-1185">Reference proteome</keyword>
<organism evidence="2 3">
    <name type="scientific">Pleurodeles waltl</name>
    <name type="common">Iberian ribbed newt</name>
    <dbReference type="NCBI Taxonomy" id="8319"/>
    <lineage>
        <taxon>Eukaryota</taxon>
        <taxon>Metazoa</taxon>
        <taxon>Chordata</taxon>
        <taxon>Craniata</taxon>
        <taxon>Vertebrata</taxon>
        <taxon>Euteleostomi</taxon>
        <taxon>Amphibia</taxon>
        <taxon>Batrachia</taxon>
        <taxon>Caudata</taxon>
        <taxon>Salamandroidea</taxon>
        <taxon>Salamandridae</taxon>
        <taxon>Pleurodelinae</taxon>
        <taxon>Pleurodeles</taxon>
    </lineage>
</organism>
<evidence type="ECO:0000313" key="3">
    <source>
        <dbReference type="Proteomes" id="UP001066276"/>
    </source>
</evidence>
<comment type="caution">
    <text evidence="2">The sequence shown here is derived from an EMBL/GenBank/DDBJ whole genome shotgun (WGS) entry which is preliminary data.</text>
</comment>
<feature type="region of interest" description="Disordered" evidence="1">
    <location>
        <begin position="165"/>
        <end position="187"/>
    </location>
</feature>
<proteinExistence type="predicted"/>
<protein>
    <submittedName>
        <fullName evidence="2">Uncharacterized protein</fullName>
    </submittedName>
</protein>
<gene>
    <name evidence="2" type="ORF">NDU88_003912</name>
</gene>
<dbReference type="AlphaFoldDB" id="A0AAV7LMW9"/>
<sequence>MLAEHRGFGPNYRGPTHLAGSAKRGPVGQPQNQGVLGQDQTPASPSARAPSTSAGHVSNWSGQASPHPFQGSRTNRRSSEAPLQRRAPGPPPALYQWSQVCGVCLQAFRSGSPPSPGHPWQEISTERGHSLSSDPAVAGAPPPSAECTSATGHSPLRFLLLPSARPASVSPNSSRPWLPIRSLSLAS</sequence>
<name>A0AAV7LMW9_PLEWA</name>
<feature type="compositionally biased region" description="Polar residues" evidence="1">
    <location>
        <begin position="55"/>
        <end position="64"/>
    </location>
</feature>
<reference evidence="2" key="1">
    <citation type="journal article" date="2022" name="bioRxiv">
        <title>Sequencing and chromosome-scale assembly of the giantPleurodeles waltlgenome.</title>
        <authorList>
            <person name="Brown T."/>
            <person name="Elewa A."/>
            <person name="Iarovenko S."/>
            <person name="Subramanian E."/>
            <person name="Araus A.J."/>
            <person name="Petzold A."/>
            <person name="Susuki M."/>
            <person name="Suzuki K.-i.T."/>
            <person name="Hayashi T."/>
            <person name="Toyoda A."/>
            <person name="Oliveira C."/>
            <person name="Osipova E."/>
            <person name="Leigh N.D."/>
            <person name="Simon A."/>
            <person name="Yun M.H."/>
        </authorList>
    </citation>
    <scope>NUCLEOTIDE SEQUENCE</scope>
    <source>
        <strain evidence="2">20211129_DDA</strain>
        <tissue evidence="2">Liver</tissue>
    </source>
</reference>
<feature type="compositionally biased region" description="Low complexity" evidence="1">
    <location>
        <begin position="41"/>
        <end position="54"/>
    </location>
</feature>
<feature type="region of interest" description="Disordered" evidence="1">
    <location>
        <begin position="108"/>
        <end position="151"/>
    </location>
</feature>
<feature type="region of interest" description="Disordered" evidence="1">
    <location>
        <begin position="1"/>
        <end position="92"/>
    </location>
</feature>
<accession>A0AAV7LMW9</accession>
<dbReference type="Proteomes" id="UP001066276">
    <property type="component" value="Chromosome 11"/>
</dbReference>
<evidence type="ECO:0000256" key="1">
    <source>
        <dbReference type="SAM" id="MobiDB-lite"/>
    </source>
</evidence>
<dbReference type="EMBL" id="JANPWB010000015">
    <property type="protein sequence ID" value="KAJ1090783.1"/>
    <property type="molecule type" value="Genomic_DNA"/>
</dbReference>
<feature type="compositionally biased region" description="Polar residues" evidence="1">
    <location>
        <begin position="29"/>
        <end position="40"/>
    </location>
</feature>